<dbReference type="InterPro" id="IPR050309">
    <property type="entry name" value="Type-B_Carboxylest/Lipase"/>
</dbReference>
<keyword evidence="6" id="KW-0732">Signal</keyword>
<keyword evidence="8" id="KW-1185">Reference proteome</keyword>
<dbReference type="GO" id="GO:0052689">
    <property type="term" value="F:carboxylic ester hydrolase activity"/>
    <property type="evidence" value="ECO:0007669"/>
    <property type="project" value="UniProtKB-KW"/>
</dbReference>
<dbReference type="AlphaFoldDB" id="A0A6J2XV62"/>
<evidence type="ECO:0000313" key="9">
    <source>
        <dbReference type="RefSeq" id="XP_030754484.1"/>
    </source>
</evidence>
<dbReference type="EC" id="3.1.1.-" evidence="6"/>
<dbReference type="KEGG" id="soy:115881212"/>
<evidence type="ECO:0000256" key="6">
    <source>
        <dbReference type="RuleBase" id="RU361235"/>
    </source>
</evidence>
<evidence type="ECO:0000256" key="5">
    <source>
        <dbReference type="ARBA" id="ARBA00023180"/>
    </source>
</evidence>
<feature type="chain" id="PRO_5027157419" description="Carboxylic ester hydrolase" evidence="6">
    <location>
        <begin position="17"/>
        <end position="568"/>
    </location>
</feature>
<protein>
    <recommendedName>
        <fullName evidence="6">Carboxylic ester hydrolase</fullName>
        <ecNumber evidence="6">3.1.1.-</ecNumber>
    </recommendedName>
</protein>
<reference evidence="9" key="1">
    <citation type="submission" date="2025-08" db="UniProtKB">
        <authorList>
            <consortium name="RefSeq"/>
        </authorList>
    </citation>
    <scope>IDENTIFICATION</scope>
    <source>
        <tissue evidence="9">Gonads</tissue>
    </source>
</reference>
<dbReference type="Proteomes" id="UP000504635">
    <property type="component" value="Unplaced"/>
</dbReference>
<dbReference type="PANTHER" id="PTHR11559">
    <property type="entry name" value="CARBOXYLESTERASE"/>
    <property type="match status" value="1"/>
</dbReference>
<dbReference type="RefSeq" id="XP_030754484.1">
    <property type="nucleotide sequence ID" value="XM_030898624.1"/>
</dbReference>
<accession>A0A6J2XV62</accession>
<evidence type="ECO:0000256" key="4">
    <source>
        <dbReference type="ARBA" id="ARBA00023157"/>
    </source>
</evidence>
<dbReference type="Gene3D" id="3.40.50.1820">
    <property type="entry name" value="alpha/beta hydrolase"/>
    <property type="match status" value="1"/>
</dbReference>
<gene>
    <name evidence="9" type="primary">LOC115881212</name>
</gene>
<dbReference type="PROSITE" id="PS00122">
    <property type="entry name" value="CARBOXYLESTERASE_B_1"/>
    <property type="match status" value="1"/>
</dbReference>
<evidence type="ECO:0000259" key="7">
    <source>
        <dbReference type="Pfam" id="PF00135"/>
    </source>
</evidence>
<dbReference type="GeneID" id="115881212"/>
<dbReference type="InterPro" id="IPR029058">
    <property type="entry name" value="AB_hydrolase_fold"/>
</dbReference>
<sequence length="568" mass="64623">MRISCALFFFIVLVSANGLRFLRRRSQNKTLQIQTQNGIVQGIEERSGYGRTFYSFMGIPFARPPIGNLRFRAPEPPNPWRGILDATQEASCCMGLVPEYVNAFNLSSDGSEDCLYLNIYTPKNQNIETFNPLPVYVFIYGGGFMIGCSNRVLYGPEHFMERDVILVTMNYRLGILGFMSTEDLECPGNWGIKDQLASLKWVNENIKNFGGDNRKITLGGHSAGAASANILLLSPRASGLFQGIIMQSGTILCPWSNQTKSREIAFRTGLALGIETQNSKELVSELRKVDVKELTTRMIPVLLLELMVMIKGGFPFTPVVEPNHKDAVITNDSYDEMKKGNFPKMPVLAGVTEFEFGLFQGTVQVFYPYLVTLLNVTPGFAVKNIKSVADRYIVGKKIQRYFTHKDSYELSNMRDLLEYLGEDFFNYPVQKTLSFISRKSPVYFYVFSYEGPSSQKALAELIKLKERKIKGACHSEEIYYLFNGSVSSNSDKRDAMDTQVSRNMINIWSNFITYGNPSTPELENISWPTVTDDYFPYVRIGYNLKLIHESYNKKNYEFWENIYKTFSN</sequence>
<evidence type="ECO:0000256" key="2">
    <source>
        <dbReference type="ARBA" id="ARBA00022487"/>
    </source>
</evidence>
<evidence type="ECO:0000256" key="1">
    <source>
        <dbReference type="ARBA" id="ARBA00005964"/>
    </source>
</evidence>
<feature type="signal peptide" evidence="6">
    <location>
        <begin position="1"/>
        <end position="16"/>
    </location>
</feature>
<comment type="similarity">
    <text evidence="1 6">Belongs to the type-B carboxylesterase/lipase family.</text>
</comment>
<dbReference type="OrthoDB" id="19653at2759"/>
<dbReference type="Pfam" id="PF00135">
    <property type="entry name" value="COesterase"/>
    <property type="match status" value="1"/>
</dbReference>
<dbReference type="InterPro" id="IPR019819">
    <property type="entry name" value="Carboxylesterase_B_CS"/>
</dbReference>
<dbReference type="InParanoid" id="A0A6J2XV62"/>
<feature type="domain" description="Carboxylesterase type B" evidence="7">
    <location>
        <begin position="31"/>
        <end position="559"/>
    </location>
</feature>
<keyword evidence="4" id="KW-1015">Disulfide bond</keyword>
<evidence type="ECO:0000256" key="3">
    <source>
        <dbReference type="ARBA" id="ARBA00022801"/>
    </source>
</evidence>
<proteinExistence type="inferred from homology"/>
<dbReference type="InterPro" id="IPR019826">
    <property type="entry name" value="Carboxylesterase_B_AS"/>
</dbReference>
<name>A0A6J2XV62_SITOR</name>
<keyword evidence="3 6" id="KW-0378">Hydrolase</keyword>
<keyword evidence="5" id="KW-0325">Glycoprotein</keyword>
<keyword evidence="2" id="KW-0719">Serine esterase</keyword>
<dbReference type="InterPro" id="IPR002018">
    <property type="entry name" value="CarbesteraseB"/>
</dbReference>
<dbReference type="SUPFAM" id="SSF53474">
    <property type="entry name" value="alpha/beta-Hydrolases"/>
    <property type="match status" value="1"/>
</dbReference>
<dbReference type="PROSITE" id="PS00941">
    <property type="entry name" value="CARBOXYLESTERASE_B_2"/>
    <property type="match status" value="1"/>
</dbReference>
<organism evidence="8 9">
    <name type="scientific">Sitophilus oryzae</name>
    <name type="common">Rice weevil</name>
    <name type="synonym">Curculio oryzae</name>
    <dbReference type="NCBI Taxonomy" id="7048"/>
    <lineage>
        <taxon>Eukaryota</taxon>
        <taxon>Metazoa</taxon>
        <taxon>Ecdysozoa</taxon>
        <taxon>Arthropoda</taxon>
        <taxon>Hexapoda</taxon>
        <taxon>Insecta</taxon>
        <taxon>Pterygota</taxon>
        <taxon>Neoptera</taxon>
        <taxon>Endopterygota</taxon>
        <taxon>Coleoptera</taxon>
        <taxon>Polyphaga</taxon>
        <taxon>Cucujiformia</taxon>
        <taxon>Curculionidae</taxon>
        <taxon>Dryophthorinae</taxon>
        <taxon>Sitophilus</taxon>
    </lineage>
</organism>
<evidence type="ECO:0000313" key="8">
    <source>
        <dbReference type="Proteomes" id="UP000504635"/>
    </source>
</evidence>